<feature type="domain" description="Ribosomal protein L9" evidence="7">
    <location>
        <begin position="18"/>
        <end position="45"/>
    </location>
</feature>
<gene>
    <name evidence="6 8" type="primary">rpl9</name>
    <name evidence="8" type="ORF">JFC0074_212</name>
</gene>
<dbReference type="InterPro" id="IPR036791">
    <property type="entry name" value="Ribosomal_bL9_C_sf"/>
</dbReference>
<dbReference type="AlphaFoldDB" id="A0A1G4NTK7"/>
<dbReference type="Pfam" id="PF03948">
    <property type="entry name" value="Ribosomal_L9_C"/>
    <property type="match status" value="1"/>
</dbReference>
<dbReference type="InterPro" id="IPR020070">
    <property type="entry name" value="Ribosomal_bL9_N"/>
</dbReference>
<dbReference type="Gene3D" id="3.40.5.10">
    <property type="entry name" value="Ribosomal protein L9, N-terminal domain"/>
    <property type="match status" value="1"/>
</dbReference>
<protein>
    <recommendedName>
        <fullName evidence="6">Large ribosomal subunit protein bL9c</fullName>
    </recommendedName>
</protein>
<comment type="subcellular location">
    <subcellularLocation>
        <location evidence="6">Plastid</location>
        <location evidence="6">Chloroplast</location>
    </subcellularLocation>
</comment>
<dbReference type="InterPro" id="IPR000244">
    <property type="entry name" value="Ribosomal_bL9"/>
</dbReference>
<dbReference type="PANTHER" id="PTHR21368">
    <property type="entry name" value="50S RIBOSOMAL PROTEIN L9"/>
    <property type="match status" value="1"/>
</dbReference>
<dbReference type="InterPro" id="IPR020594">
    <property type="entry name" value="Ribosomal_bL9_bac/chp"/>
</dbReference>
<evidence type="ECO:0000259" key="7">
    <source>
        <dbReference type="PROSITE" id="PS00651"/>
    </source>
</evidence>
<accession>A0A1G4NTK7</accession>
<dbReference type="InterPro" id="IPR009027">
    <property type="entry name" value="Ribosomal_bL9/RNase_H1_N"/>
</dbReference>
<evidence type="ECO:0000256" key="3">
    <source>
        <dbReference type="ARBA" id="ARBA00022884"/>
    </source>
</evidence>
<keyword evidence="4 6" id="KW-0689">Ribosomal protein</keyword>
<dbReference type="GO" id="GO:0019843">
    <property type="term" value="F:rRNA binding"/>
    <property type="evidence" value="ECO:0007669"/>
    <property type="project" value="UniProtKB-UniRule"/>
</dbReference>
<keyword evidence="8" id="KW-0150">Chloroplast</keyword>
<keyword evidence="3 6" id="KW-0694">RNA-binding</keyword>
<evidence type="ECO:0000313" key="8">
    <source>
        <dbReference type="EMBL" id="SCW21839.1"/>
    </source>
</evidence>
<dbReference type="EMBL" id="LT622865">
    <property type="protein sequence ID" value="SCW21839.1"/>
    <property type="molecule type" value="Genomic_DNA"/>
</dbReference>
<reference evidence="8" key="2">
    <citation type="submission" date="2016-10" db="EMBL/GenBank/DDBJ databases">
        <authorList>
            <person name="de Groot N.N."/>
        </authorList>
    </citation>
    <scope>NUCLEOTIDE SEQUENCE</scope>
    <source>
        <strain evidence="8">JFC0074</strain>
    </source>
</reference>
<geneLocation type="chloroplast" evidence="8"/>
<dbReference type="GO" id="GO:0006412">
    <property type="term" value="P:translation"/>
    <property type="evidence" value="ECO:0007669"/>
    <property type="project" value="UniProtKB-UniRule"/>
</dbReference>
<keyword evidence="8" id="KW-0934">Plastid</keyword>
<dbReference type="GO" id="GO:1990904">
    <property type="term" value="C:ribonucleoprotein complex"/>
    <property type="evidence" value="ECO:0007669"/>
    <property type="project" value="UniProtKB-KW"/>
</dbReference>
<evidence type="ECO:0000256" key="6">
    <source>
        <dbReference type="HAMAP-Rule" id="MF_00503"/>
    </source>
</evidence>
<keyword evidence="5 6" id="KW-0687">Ribonucleoprotein</keyword>
<comment type="function">
    <text evidence="6">Binds to the 23S rRNA.</text>
</comment>
<proteinExistence type="inferred from homology"/>
<dbReference type="HAMAP" id="MF_00503">
    <property type="entry name" value="Ribosomal_bL9"/>
    <property type="match status" value="1"/>
</dbReference>
<name>A0A1G4NTK7_9FLOR</name>
<evidence type="ECO:0000256" key="5">
    <source>
        <dbReference type="ARBA" id="ARBA00023274"/>
    </source>
</evidence>
<dbReference type="InterPro" id="IPR036935">
    <property type="entry name" value="Ribosomal_bL9_N_sf"/>
</dbReference>
<dbReference type="NCBIfam" id="TIGR00158">
    <property type="entry name" value="L9"/>
    <property type="match status" value="1"/>
</dbReference>
<dbReference type="SUPFAM" id="SSF55658">
    <property type="entry name" value="L9 N-domain-like"/>
    <property type="match status" value="1"/>
</dbReference>
<reference evidence="8" key="1">
    <citation type="submission" date="2016-10" db="EMBL/GenBank/DDBJ databases">
        <title>Chloroplast genomes as a tool to resolve red algal phylogenies: a case study in the Nemaliales.</title>
        <authorList>
            <person name="Costa J.F."/>
            <person name="Lin S.M."/>
            <person name="Macaya E.C."/>
            <person name="Fernandez-Garcia C."/>
            <person name="Verbruggen H."/>
        </authorList>
    </citation>
    <scope>NUCLEOTIDE SEQUENCE</scope>
    <source>
        <strain evidence="8">JFC0074</strain>
    </source>
</reference>
<sequence length="155" mass="18059">MANKKINVILNKKLKNFGEPGNIIEVTKGYARNYLFPNQIAEPITARKLRYLEYLKLMRIQNDNIKKNEAKEIKESLTSIDKLIIKRKVSTNNNIFGSITQKDIIEKIKELTNIQLDKDQIKLTEIKKIGIYIVYLKLLEDLNLEMTLQVIPETI</sequence>
<evidence type="ECO:0000256" key="4">
    <source>
        <dbReference type="ARBA" id="ARBA00022980"/>
    </source>
</evidence>
<dbReference type="SUPFAM" id="SSF55653">
    <property type="entry name" value="Ribosomal protein L9 C-domain"/>
    <property type="match status" value="1"/>
</dbReference>
<dbReference type="Pfam" id="PF01281">
    <property type="entry name" value="Ribosomal_L9_N"/>
    <property type="match status" value="1"/>
</dbReference>
<dbReference type="Gene3D" id="3.10.430.100">
    <property type="entry name" value="Ribosomal protein L9, C-terminal domain"/>
    <property type="match status" value="1"/>
</dbReference>
<evidence type="ECO:0000256" key="2">
    <source>
        <dbReference type="ARBA" id="ARBA00022730"/>
    </source>
</evidence>
<dbReference type="PROSITE" id="PS00651">
    <property type="entry name" value="RIBOSOMAL_L9"/>
    <property type="match status" value="1"/>
</dbReference>
<comment type="similarity">
    <text evidence="1 6">Belongs to the bacterial ribosomal protein bL9 family.</text>
</comment>
<organism evidence="8">
    <name type="scientific">Galaxaura rugosa</name>
    <dbReference type="NCBI Taxonomy" id="268570"/>
    <lineage>
        <taxon>Eukaryota</taxon>
        <taxon>Rhodophyta</taxon>
        <taxon>Florideophyceae</taxon>
        <taxon>Nemaliophycidae</taxon>
        <taxon>Nemaliales</taxon>
        <taxon>Galaxauraceae</taxon>
        <taxon>Galaxaura</taxon>
    </lineage>
</organism>
<dbReference type="GeneID" id="29998845"/>
<dbReference type="RefSeq" id="YP_009313585.1">
    <property type="nucleotide sequence ID" value="NC_031657.1"/>
</dbReference>
<keyword evidence="2 6" id="KW-0699">rRNA-binding</keyword>
<dbReference type="GO" id="GO:0009507">
    <property type="term" value="C:chloroplast"/>
    <property type="evidence" value="ECO:0007669"/>
    <property type="project" value="UniProtKB-SubCell"/>
</dbReference>
<dbReference type="GO" id="GO:0005840">
    <property type="term" value="C:ribosome"/>
    <property type="evidence" value="ECO:0007669"/>
    <property type="project" value="UniProtKB-KW"/>
</dbReference>
<dbReference type="InterPro" id="IPR020069">
    <property type="entry name" value="Ribosomal_bL9_C"/>
</dbReference>
<dbReference type="GO" id="GO:0003735">
    <property type="term" value="F:structural constituent of ribosome"/>
    <property type="evidence" value="ECO:0007669"/>
    <property type="project" value="InterPro"/>
</dbReference>
<evidence type="ECO:0000256" key="1">
    <source>
        <dbReference type="ARBA" id="ARBA00010605"/>
    </source>
</evidence>